<dbReference type="PANTHER" id="PTHR31672:SF13">
    <property type="entry name" value="F-BOX PROTEIN CPR30-LIKE"/>
    <property type="match status" value="1"/>
</dbReference>
<accession>A0A200QFJ3</accession>
<evidence type="ECO:0000313" key="2">
    <source>
        <dbReference type="EMBL" id="OVA09222.1"/>
    </source>
</evidence>
<sequence length="343" mass="39458">MENFLPEDITLDLLSRLPAELVLECRLVCKSWRTHTYLSSFADMHLRRQLLKRDEVPKCHNHTESMEINLLPTEVTLDIFSRLPAESILLCRRVCKTWQNLLNNFVDVHSGFISLIQRYPKSSSDKKSESIRSKEKYGNLLYYGEYNDLKQSNNKKTLARINHPPLRFDNAFVGSCNGLICLSEHTTSGIEDPVYICNPITREYINLPIYKDLSLRKRRRGFSCNLFSKGRMVSGFGYNLSTNEYKVVRIYYYSSNVGLVQVYTLGSGSGWRNLGEITYSFLDTFPHTPGVFVNGALHWQEEIGKIVAFDLADEKFRVVPLPPFLFPHKYQTSSELKVLGGCL</sequence>
<dbReference type="PROSITE" id="PS50181">
    <property type="entry name" value="FBOX"/>
    <property type="match status" value="1"/>
</dbReference>
<reference evidence="2 3" key="1">
    <citation type="journal article" date="2017" name="Mol. Plant">
        <title>The Genome of Medicinal Plant Macleaya cordata Provides New Insights into Benzylisoquinoline Alkaloids Metabolism.</title>
        <authorList>
            <person name="Liu X."/>
            <person name="Liu Y."/>
            <person name="Huang P."/>
            <person name="Ma Y."/>
            <person name="Qing Z."/>
            <person name="Tang Q."/>
            <person name="Cao H."/>
            <person name="Cheng P."/>
            <person name="Zheng Y."/>
            <person name="Yuan Z."/>
            <person name="Zhou Y."/>
            <person name="Liu J."/>
            <person name="Tang Z."/>
            <person name="Zhuo Y."/>
            <person name="Zhang Y."/>
            <person name="Yu L."/>
            <person name="Huang J."/>
            <person name="Yang P."/>
            <person name="Peng Q."/>
            <person name="Zhang J."/>
            <person name="Jiang W."/>
            <person name="Zhang Z."/>
            <person name="Lin K."/>
            <person name="Ro D.K."/>
            <person name="Chen X."/>
            <person name="Xiong X."/>
            <person name="Shang Y."/>
            <person name="Huang S."/>
            <person name="Zeng J."/>
        </authorList>
    </citation>
    <scope>NUCLEOTIDE SEQUENCE [LARGE SCALE GENOMIC DNA]</scope>
    <source>
        <strain evidence="3">cv. BLH2017</strain>
        <tissue evidence="2">Root</tissue>
    </source>
</reference>
<dbReference type="PANTHER" id="PTHR31672">
    <property type="entry name" value="BNACNNG10540D PROTEIN"/>
    <property type="match status" value="1"/>
</dbReference>
<comment type="caution">
    <text evidence="2">The sequence shown here is derived from an EMBL/GenBank/DDBJ whole genome shotgun (WGS) entry which is preliminary data.</text>
</comment>
<organism evidence="2 3">
    <name type="scientific">Macleaya cordata</name>
    <name type="common">Five-seeded plume-poppy</name>
    <name type="synonym">Bocconia cordata</name>
    <dbReference type="NCBI Taxonomy" id="56857"/>
    <lineage>
        <taxon>Eukaryota</taxon>
        <taxon>Viridiplantae</taxon>
        <taxon>Streptophyta</taxon>
        <taxon>Embryophyta</taxon>
        <taxon>Tracheophyta</taxon>
        <taxon>Spermatophyta</taxon>
        <taxon>Magnoliopsida</taxon>
        <taxon>Ranunculales</taxon>
        <taxon>Papaveraceae</taxon>
        <taxon>Papaveroideae</taxon>
        <taxon>Macleaya</taxon>
    </lineage>
</organism>
<protein>
    <submittedName>
        <fullName evidence="2">F-box domain</fullName>
    </submittedName>
</protein>
<dbReference type="InterPro" id="IPR050796">
    <property type="entry name" value="SCF_F-box_component"/>
</dbReference>
<dbReference type="AlphaFoldDB" id="A0A200QFJ3"/>
<dbReference type="EMBL" id="MVGT01002164">
    <property type="protein sequence ID" value="OVA09222.1"/>
    <property type="molecule type" value="Genomic_DNA"/>
</dbReference>
<dbReference type="SUPFAM" id="SSF81383">
    <property type="entry name" value="F-box domain"/>
    <property type="match status" value="2"/>
</dbReference>
<proteinExistence type="predicted"/>
<dbReference type="OrthoDB" id="610337at2759"/>
<gene>
    <name evidence="2" type="ORF">BVC80_659g63</name>
</gene>
<keyword evidence="3" id="KW-1185">Reference proteome</keyword>
<dbReference type="InParanoid" id="A0A200QFJ3"/>
<dbReference type="InterPro" id="IPR001810">
    <property type="entry name" value="F-box_dom"/>
</dbReference>
<dbReference type="STRING" id="56857.A0A200QFJ3"/>
<dbReference type="InterPro" id="IPR017451">
    <property type="entry name" value="F-box-assoc_interact_dom"/>
</dbReference>
<dbReference type="NCBIfam" id="TIGR01640">
    <property type="entry name" value="F_box_assoc_1"/>
    <property type="match status" value="1"/>
</dbReference>
<dbReference type="InterPro" id="IPR013187">
    <property type="entry name" value="F-box-assoc_dom_typ3"/>
</dbReference>
<feature type="domain" description="F-box" evidence="1">
    <location>
        <begin position="65"/>
        <end position="115"/>
    </location>
</feature>
<evidence type="ECO:0000259" key="1">
    <source>
        <dbReference type="PROSITE" id="PS50181"/>
    </source>
</evidence>
<dbReference type="Proteomes" id="UP000195402">
    <property type="component" value="Unassembled WGS sequence"/>
</dbReference>
<dbReference type="Pfam" id="PF12937">
    <property type="entry name" value="F-box-like"/>
    <property type="match status" value="2"/>
</dbReference>
<evidence type="ECO:0000313" key="3">
    <source>
        <dbReference type="Proteomes" id="UP000195402"/>
    </source>
</evidence>
<name>A0A200QFJ3_MACCD</name>
<dbReference type="Gene3D" id="1.20.1280.50">
    <property type="match status" value="2"/>
</dbReference>
<dbReference type="Pfam" id="PF08268">
    <property type="entry name" value="FBA_3"/>
    <property type="match status" value="1"/>
</dbReference>
<dbReference type="InterPro" id="IPR036047">
    <property type="entry name" value="F-box-like_dom_sf"/>
</dbReference>
<dbReference type="SMART" id="SM00256">
    <property type="entry name" value="FBOX"/>
    <property type="match status" value="2"/>
</dbReference>